<proteinExistence type="predicted"/>
<protein>
    <submittedName>
        <fullName evidence="1">Uncharacterized protein</fullName>
    </submittedName>
</protein>
<accession>A0A1X7UEU5</accession>
<dbReference type="AlphaFoldDB" id="A0A1X7UEU5"/>
<evidence type="ECO:0000313" key="1">
    <source>
        <dbReference type="EnsemblMetazoa" id="Aqu2.1.26297_001"/>
    </source>
</evidence>
<dbReference type="InParanoid" id="A0A1X7UEU5"/>
<name>A0A1X7UEU5_AMPQE</name>
<reference evidence="1" key="1">
    <citation type="submission" date="2017-05" db="UniProtKB">
        <authorList>
            <consortium name="EnsemblMetazoa"/>
        </authorList>
    </citation>
    <scope>IDENTIFICATION</scope>
</reference>
<dbReference type="EnsemblMetazoa" id="Aqu2.1.26297_001">
    <property type="protein sequence ID" value="Aqu2.1.26297_001"/>
    <property type="gene ID" value="Aqu2.1.26297"/>
</dbReference>
<organism evidence="1">
    <name type="scientific">Amphimedon queenslandica</name>
    <name type="common">Sponge</name>
    <dbReference type="NCBI Taxonomy" id="400682"/>
    <lineage>
        <taxon>Eukaryota</taxon>
        <taxon>Metazoa</taxon>
        <taxon>Porifera</taxon>
        <taxon>Demospongiae</taxon>
        <taxon>Heteroscleromorpha</taxon>
        <taxon>Haplosclerida</taxon>
        <taxon>Niphatidae</taxon>
        <taxon>Amphimedon</taxon>
    </lineage>
</organism>
<sequence length="31" mass="3625">MPMLTVQANCTNELTIKQLRRIIILYLYGNT</sequence>